<keyword evidence="1" id="KW-0732">Signal</keyword>
<proteinExistence type="predicted"/>
<evidence type="ECO:0008006" key="4">
    <source>
        <dbReference type="Google" id="ProtNLM"/>
    </source>
</evidence>
<dbReference type="GeneID" id="136808428"/>
<organism evidence="2 3">
    <name type="scientific">Clytia hemisphaerica</name>
    <dbReference type="NCBI Taxonomy" id="252671"/>
    <lineage>
        <taxon>Eukaryota</taxon>
        <taxon>Metazoa</taxon>
        <taxon>Cnidaria</taxon>
        <taxon>Hydrozoa</taxon>
        <taxon>Hydroidolina</taxon>
        <taxon>Leptothecata</taxon>
        <taxon>Obeliida</taxon>
        <taxon>Clytiidae</taxon>
        <taxon>Clytia</taxon>
    </lineage>
</organism>
<feature type="chain" id="PRO_5029452630" description="Cnidarian restricted protein" evidence="1">
    <location>
        <begin position="19"/>
        <end position="352"/>
    </location>
</feature>
<evidence type="ECO:0000256" key="1">
    <source>
        <dbReference type="SAM" id="SignalP"/>
    </source>
</evidence>
<dbReference type="RefSeq" id="XP_066921065.1">
    <property type="nucleotide sequence ID" value="XM_067064964.1"/>
</dbReference>
<dbReference type="AlphaFoldDB" id="A0A7M6DPW8"/>
<dbReference type="EnsemblMetazoa" id="CLYHEMT021007.1">
    <property type="protein sequence ID" value="CLYHEMP021007.1"/>
    <property type="gene ID" value="CLYHEMG021007"/>
</dbReference>
<dbReference type="InterPro" id="IPR036691">
    <property type="entry name" value="Endo/exonu/phosph_ase_sf"/>
</dbReference>
<keyword evidence="3" id="KW-1185">Reference proteome</keyword>
<evidence type="ECO:0000313" key="2">
    <source>
        <dbReference type="EnsemblMetazoa" id="CLYHEMP021007.1"/>
    </source>
</evidence>
<dbReference type="Proteomes" id="UP000594262">
    <property type="component" value="Unplaced"/>
</dbReference>
<name>A0A7M6DPW8_9CNID</name>
<evidence type="ECO:0000313" key="3">
    <source>
        <dbReference type="Proteomes" id="UP000594262"/>
    </source>
</evidence>
<feature type="signal peptide" evidence="1">
    <location>
        <begin position="1"/>
        <end position="18"/>
    </location>
</feature>
<dbReference type="Gene3D" id="3.60.10.10">
    <property type="entry name" value="Endonuclease/exonuclease/phosphatase"/>
    <property type="match status" value="1"/>
</dbReference>
<protein>
    <recommendedName>
        <fullName evidence="4">Cnidarian restricted protein</fullName>
    </recommendedName>
</protein>
<reference evidence="2" key="1">
    <citation type="submission" date="2021-01" db="UniProtKB">
        <authorList>
            <consortium name="EnsemblMetazoa"/>
        </authorList>
    </citation>
    <scope>IDENTIFICATION</scope>
</reference>
<accession>A0A7M6DPW8</accession>
<sequence>MKMLHLVLIINMLTIMHCQRNCLHNGCEMSGGLKMADINSTIEKTLGDRNFKDNVLSTLSWNIEQPTTSFSRQNMADICHVINKIAPMFAGLQSTSEEQRRYLKVCLHQHSIIGEDSDNNLQNVILFKHSRRILIKDHGSFKASNNDVALKQSSTCTWARVQFAHRVRGFPMLRFSGADKPKENDVEKLFGILSLLLPQNRRRSRRDVKSPYRWSTFYVAVMKIHTDDDEGVLREKFRSLLSNLRNKVMKRRRFPLILLVDLGKEDNSLAYQLINEQFYWIKNTMAHSILTFPAMTKTNKEDRSSETMSDYVMKNRFHGLVSAVLTDDVIKGISNTRPVFAAMLRYRENNST</sequence>